<evidence type="ECO:0000256" key="1">
    <source>
        <dbReference type="ARBA" id="ARBA00004127"/>
    </source>
</evidence>
<reference evidence="13" key="1">
    <citation type="submission" date="2020-05" db="EMBL/GenBank/DDBJ databases">
        <title>Mycena genomes resolve the evolution of fungal bioluminescence.</title>
        <authorList>
            <person name="Tsai I.J."/>
        </authorList>
    </citation>
    <scope>NUCLEOTIDE SEQUENCE</scope>
    <source>
        <strain evidence="13">CCC161011</strain>
    </source>
</reference>
<dbReference type="InterPro" id="IPR052527">
    <property type="entry name" value="Metal_cation-efflux_comp"/>
</dbReference>
<feature type="transmembrane region" description="Helical" evidence="12">
    <location>
        <begin position="135"/>
        <end position="153"/>
    </location>
</feature>
<feature type="transmembrane region" description="Helical" evidence="12">
    <location>
        <begin position="55"/>
        <end position="77"/>
    </location>
</feature>
<organism evidence="13 14">
    <name type="scientific">Mycena venus</name>
    <dbReference type="NCBI Taxonomy" id="2733690"/>
    <lineage>
        <taxon>Eukaryota</taxon>
        <taxon>Fungi</taxon>
        <taxon>Dikarya</taxon>
        <taxon>Basidiomycota</taxon>
        <taxon>Agaricomycotina</taxon>
        <taxon>Agaricomycetes</taxon>
        <taxon>Agaricomycetidae</taxon>
        <taxon>Agaricales</taxon>
        <taxon>Marasmiineae</taxon>
        <taxon>Mycenaceae</taxon>
        <taxon>Mycena</taxon>
    </lineage>
</organism>
<dbReference type="Gene3D" id="1.20.120.1630">
    <property type="match status" value="1"/>
</dbReference>
<comment type="caution">
    <text evidence="13">The sequence shown here is derived from an EMBL/GenBank/DDBJ whole genome shotgun (WGS) entry which is preliminary data.</text>
</comment>
<keyword evidence="3" id="KW-0808">Transferase</keyword>
<evidence type="ECO:0000256" key="2">
    <source>
        <dbReference type="ARBA" id="ARBA00022516"/>
    </source>
</evidence>
<dbReference type="GO" id="GO:0008168">
    <property type="term" value="F:methyltransferase activity"/>
    <property type="evidence" value="ECO:0007669"/>
    <property type="project" value="UniProtKB-KW"/>
</dbReference>
<feature type="transmembrane region" description="Helical" evidence="12">
    <location>
        <begin position="165"/>
        <end position="183"/>
    </location>
</feature>
<keyword evidence="5 12" id="KW-0812">Transmembrane</keyword>
<comment type="subcellular location">
    <subcellularLocation>
        <location evidence="1">Endomembrane system</location>
        <topology evidence="1">Multi-pass membrane protein</topology>
    </subcellularLocation>
</comment>
<evidence type="ECO:0000256" key="7">
    <source>
        <dbReference type="ARBA" id="ARBA00022989"/>
    </source>
</evidence>
<evidence type="ECO:0000256" key="5">
    <source>
        <dbReference type="ARBA" id="ARBA00022692"/>
    </source>
</evidence>
<proteinExistence type="predicted"/>
<accession>A0A8H6XK49</accession>
<dbReference type="UniPathway" id="UPA00753"/>
<evidence type="ECO:0000256" key="10">
    <source>
        <dbReference type="ARBA" id="ARBA00023209"/>
    </source>
</evidence>
<dbReference type="Proteomes" id="UP000620124">
    <property type="component" value="Unassembled WGS sequence"/>
</dbReference>
<keyword evidence="9 12" id="KW-0472">Membrane</keyword>
<keyword evidence="6" id="KW-0256">Endoplasmic reticulum</keyword>
<evidence type="ECO:0000313" key="14">
    <source>
        <dbReference type="Proteomes" id="UP000620124"/>
    </source>
</evidence>
<keyword evidence="8" id="KW-0443">Lipid metabolism</keyword>
<evidence type="ECO:0008006" key="15">
    <source>
        <dbReference type="Google" id="ProtNLM"/>
    </source>
</evidence>
<protein>
    <recommendedName>
        <fullName evidence="15">Protein-S-isoprenylcysteine O-methyltransferase</fullName>
    </recommendedName>
</protein>
<evidence type="ECO:0000256" key="4">
    <source>
        <dbReference type="ARBA" id="ARBA00022691"/>
    </source>
</evidence>
<evidence type="ECO:0000256" key="3">
    <source>
        <dbReference type="ARBA" id="ARBA00022603"/>
    </source>
</evidence>
<dbReference type="EMBL" id="JACAZI010000017">
    <property type="protein sequence ID" value="KAF7341971.1"/>
    <property type="molecule type" value="Genomic_DNA"/>
</dbReference>
<evidence type="ECO:0000313" key="13">
    <source>
        <dbReference type="EMBL" id="KAF7341971.1"/>
    </source>
</evidence>
<dbReference type="GO" id="GO:0032259">
    <property type="term" value="P:methylation"/>
    <property type="evidence" value="ECO:0007669"/>
    <property type="project" value="UniProtKB-KW"/>
</dbReference>
<dbReference type="PANTHER" id="PTHR43847">
    <property type="entry name" value="BLL3993 PROTEIN"/>
    <property type="match status" value="1"/>
</dbReference>
<evidence type="ECO:0000256" key="12">
    <source>
        <dbReference type="SAM" id="Phobius"/>
    </source>
</evidence>
<evidence type="ECO:0000256" key="6">
    <source>
        <dbReference type="ARBA" id="ARBA00022824"/>
    </source>
</evidence>
<dbReference type="AlphaFoldDB" id="A0A8H6XK49"/>
<keyword evidence="7 12" id="KW-1133">Transmembrane helix</keyword>
<sequence>MSVSRVLCIVAATAGLHISSTSPNPPPLQSEKAIAPTGVEFILASYPLRITLTCIYWIVAILETVVIMVQIATPSIWAERILHTLAMGGDPSQVNLSATPTILHFTFETGIFHNHKLITTGPYSIVRHPSYSGAWIAYVGLMLYYGSSGSWVLECLIKGSLGGRLAGVLYALIMFLVVTGLTGRIPKEDEALRNEFGKEWEDWASGTYALFPFVY</sequence>
<dbReference type="GO" id="GO:0012505">
    <property type="term" value="C:endomembrane system"/>
    <property type="evidence" value="ECO:0007669"/>
    <property type="project" value="UniProtKB-SubCell"/>
</dbReference>
<evidence type="ECO:0000256" key="9">
    <source>
        <dbReference type="ARBA" id="ARBA00023136"/>
    </source>
</evidence>
<keyword evidence="10" id="KW-0594">Phospholipid biosynthesis</keyword>
<gene>
    <name evidence="13" type="ORF">MVEN_01783900</name>
</gene>
<keyword evidence="14" id="KW-1185">Reference proteome</keyword>
<dbReference type="PANTHER" id="PTHR43847:SF1">
    <property type="entry name" value="BLL3993 PROTEIN"/>
    <property type="match status" value="1"/>
</dbReference>
<keyword evidence="11" id="KW-1208">Phospholipid metabolism</keyword>
<dbReference type="GO" id="GO:0006656">
    <property type="term" value="P:phosphatidylcholine biosynthetic process"/>
    <property type="evidence" value="ECO:0007669"/>
    <property type="project" value="UniProtKB-UniPathway"/>
</dbReference>
<dbReference type="OrthoDB" id="422086at2759"/>
<dbReference type="InterPro" id="IPR007318">
    <property type="entry name" value="Phopholipid_MeTrfase"/>
</dbReference>
<evidence type="ECO:0000256" key="11">
    <source>
        <dbReference type="ARBA" id="ARBA00023264"/>
    </source>
</evidence>
<keyword evidence="4" id="KW-0949">S-adenosyl-L-methionine</keyword>
<name>A0A8H6XK49_9AGAR</name>
<keyword evidence="2" id="KW-0444">Lipid biosynthesis</keyword>
<dbReference type="Pfam" id="PF04191">
    <property type="entry name" value="PEMT"/>
    <property type="match status" value="1"/>
</dbReference>
<evidence type="ECO:0000256" key="8">
    <source>
        <dbReference type="ARBA" id="ARBA00023098"/>
    </source>
</evidence>
<keyword evidence="3" id="KW-0489">Methyltransferase</keyword>